<evidence type="ECO:0000313" key="1">
    <source>
        <dbReference type="EMBL" id="KAF9651614.1"/>
    </source>
</evidence>
<dbReference type="EMBL" id="MU117974">
    <property type="protein sequence ID" value="KAF9651614.1"/>
    <property type="molecule type" value="Genomic_DNA"/>
</dbReference>
<accession>A0ACB6ZQ13</accession>
<dbReference type="Proteomes" id="UP000886501">
    <property type="component" value="Unassembled WGS sequence"/>
</dbReference>
<reference evidence="1" key="1">
    <citation type="submission" date="2019-10" db="EMBL/GenBank/DDBJ databases">
        <authorList>
            <consortium name="DOE Joint Genome Institute"/>
            <person name="Kuo A."/>
            <person name="Miyauchi S."/>
            <person name="Kiss E."/>
            <person name="Drula E."/>
            <person name="Kohler A."/>
            <person name="Sanchez-Garcia M."/>
            <person name="Andreopoulos B."/>
            <person name="Barry K.W."/>
            <person name="Bonito G."/>
            <person name="Buee M."/>
            <person name="Carver A."/>
            <person name="Chen C."/>
            <person name="Cichocki N."/>
            <person name="Clum A."/>
            <person name="Culley D."/>
            <person name="Crous P.W."/>
            <person name="Fauchery L."/>
            <person name="Girlanda M."/>
            <person name="Hayes R."/>
            <person name="Keri Z."/>
            <person name="Labutti K."/>
            <person name="Lipzen A."/>
            <person name="Lombard V."/>
            <person name="Magnuson J."/>
            <person name="Maillard F."/>
            <person name="Morin E."/>
            <person name="Murat C."/>
            <person name="Nolan M."/>
            <person name="Ohm R."/>
            <person name="Pangilinan J."/>
            <person name="Pereira M."/>
            <person name="Perotto S."/>
            <person name="Peter M."/>
            <person name="Riley R."/>
            <person name="Sitrit Y."/>
            <person name="Stielow B."/>
            <person name="Szollosi G."/>
            <person name="Zifcakova L."/>
            <person name="Stursova M."/>
            <person name="Spatafora J.W."/>
            <person name="Tedersoo L."/>
            <person name="Vaario L.-M."/>
            <person name="Yamada A."/>
            <person name="Yan M."/>
            <person name="Wang P."/>
            <person name="Xu J."/>
            <person name="Bruns T."/>
            <person name="Baldrian P."/>
            <person name="Vilgalys R."/>
            <person name="Henrissat B."/>
            <person name="Grigoriev I.V."/>
            <person name="Hibbett D."/>
            <person name="Nagy L.G."/>
            <person name="Martin F.M."/>
        </authorList>
    </citation>
    <scope>NUCLEOTIDE SEQUENCE</scope>
    <source>
        <strain evidence="1">P2</strain>
    </source>
</reference>
<reference evidence="1" key="2">
    <citation type="journal article" date="2020" name="Nat. Commun.">
        <title>Large-scale genome sequencing of mycorrhizal fungi provides insights into the early evolution of symbiotic traits.</title>
        <authorList>
            <person name="Miyauchi S."/>
            <person name="Kiss E."/>
            <person name="Kuo A."/>
            <person name="Drula E."/>
            <person name="Kohler A."/>
            <person name="Sanchez-Garcia M."/>
            <person name="Morin E."/>
            <person name="Andreopoulos B."/>
            <person name="Barry K.W."/>
            <person name="Bonito G."/>
            <person name="Buee M."/>
            <person name="Carver A."/>
            <person name="Chen C."/>
            <person name="Cichocki N."/>
            <person name="Clum A."/>
            <person name="Culley D."/>
            <person name="Crous P.W."/>
            <person name="Fauchery L."/>
            <person name="Girlanda M."/>
            <person name="Hayes R.D."/>
            <person name="Keri Z."/>
            <person name="LaButti K."/>
            <person name="Lipzen A."/>
            <person name="Lombard V."/>
            <person name="Magnuson J."/>
            <person name="Maillard F."/>
            <person name="Murat C."/>
            <person name="Nolan M."/>
            <person name="Ohm R.A."/>
            <person name="Pangilinan J."/>
            <person name="Pereira M.F."/>
            <person name="Perotto S."/>
            <person name="Peter M."/>
            <person name="Pfister S."/>
            <person name="Riley R."/>
            <person name="Sitrit Y."/>
            <person name="Stielow J.B."/>
            <person name="Szollosi G."/>
            <person name="Zifcakova L."/>
            <person name="Stursova M."/>
            <person name="Spatafora J.W."/>
            <person name="Tedersoo L."/>
            <person name="Vaario L.M."/>
            <person name="Yamada A."/>
            <person name="Yan M."/>
            <person name="Wang P."/>
            <person name="Xu J."/>
            <person name="Bruns T."/>
            <person name="Baldrian P."/>
            <person name="Vilgalys R."/>
            <person name="Dunand C."/>
            <person name="Henrissat B."/>
            <person name="Grigoriev I.V."/>
            <person name="Hibbett D."/>
            <person name="Nagy L.G."/>
            <person name="Martin F.M."/>
        </authorList>
    </citation>
    <scope>NUCLEOTIDE SEQUENCE</scope>
    <source>
        <strain evidence="1">P2</strain>
    </source>
</reference>
<gene>
    <name evidence="1" type="ORF">BDM02DRAFT_3110357</name>
</gene>
<name>A0ACB6ZQ13_THEGA</name>
<evidence type="ECO:0000313" key="2">
    <source>
        <dbReference type="Proteomes" id="UP000886501"/>
    </source>
</evidence>
<organism evidence="1 2">
    <name type="scientific">Thelephora ganbajun</name>
    <name type="common">Ganba fungus</name>
    <dbReference type="NCBI Taxonomy" id="370292"/>
    <lineage>
        <taxon>Eukaryota</taxon>
        <taxon>Fungi</taxon>
        <taxon>Dikarya</taxon>
        <taxon>Basidiomycota</taxon>
        <taxon>Agaricomycotina</taxon>
        <taxon>Agaricomycetes</taxon>
        <taxon>Thelephorales</taxon>
        <taxon>Thelephoraceae</taxon>
        <taxon>Thelephora</taxon>
    </lineage>
</organism>
<comment type="caution">
    <text evidence="1">The sequence shown here is derived from an EMBL/GenBank/DDBJ whole genome shotgun (WGS) entry which is preliminary data.</text>
</comment>
<protein>
    <submittedName>
        <fullName evidence="1">Uncharacterized protein</fullName>
    </submittedName>
</protein>
<sequence length="87" mass="9370">MPVVVARTSRSARSAHAALPPCLLRCVSLPSRETRLVRSVATVTSPATPAVIPVPRPLVPTCLLWRSQSAVWRSALLSSCQTVAVRR</sequence>
<proteinExistence type="predicted"/>
<keyword evidence="2" id="KW-1185">Reference proteome</keyword>